<dbReference type="AlphaFoldDB" id="A0A4Y9P631"/>
<accession>A0A4Y9P631</accession>
<evidence type="ECO:0000256" key="1">
    <source>
        <dbReference type="SAM" id="MobiDB-lite"/>
    </source>
</evidence>
<evidence type="ECO:0000313" key="3">
    <source>
        <dbReference type="Proteomes" id="UP000297700"/>
    </source>
</evidence>
<organism evidence="2 3">
    <name type="scientific">Bradyrhizobium frederickii</name>
    <dbReference type="NCBI Taxonomy" id="2560054"/>
    <lineage>
        <taxon>Bacteria</taxon>
        <taxon>Pseudomonadati</taxon>
        <taxon>Pseudomonadota</taxon>
        <taxon>Alphaproteobacteria</taxon>
        <taxon>Hyphomicrobiales</taxon>
        <taxon>Nitrobacteraceae</taxon>
        <taxon>Bradyrhizobium</taxon>
    </lineage>
</organism>
<dbReference type="RefSeq" id="WP_135164252.1">
    <property type="nucleotide sequence ID" value="NZ_SPQS01000008.1"/>
</dbReference>
<comment type="caution">
    <text evidence="2">The sequence shown here is derived from an EMBL/GenBank/DDBJ whole genome shotgun (WGS) entry which is preliminary data.</text>
</comment>
<proteinExistence type="predicted"/>
<sequence>MITIDLNARILTEEHNVYVVRPGKGFRLYREFRENSSLIAELPGLKLEPDAPLNDQNLRRRVNRSRAFRAWYRRGQPADDRPSGKLGDYGDGGGNSAAQLEGLVRTYYEKIKRGDLVIVPPRAYMDEVLIGEVRSSGSKYETEKVPRLFGNEDLPARNVRWLARLPKTELPFAILDALQKPNAAFIVERSLRGQFYKLAYGNYSINDLYSARFEVTSADFDTFDDALLQGFFNFAAANTKAIAEDREDEVKHFEQAAFIDSGDYLAQLQTNINSPGFISLIGQRITPLVTSVLFIIAIDIGADAVAQTEAGNMIMTNSKAAANDSCTAEVAKQAFRQIQLLGLDGWPAACERAREVAKRTGLRSPATVKRDN</sequence>
<dbReference type="Proteomes" id="UP000297700">
    <property type="component" value="Unassembled WGS sequence"/>
</dbReference>
<dbReference type="EMBL" id="SPQS01000008">
    <property type="protein sequence ID" value="TFV75067.1"/>
    <property type="molecule type" value="Genomic_DNA"/>
</dbReference>
<reference evidence="2 3" key="1">
    <citation type="submission" date="2019-03" db="EMBL/GenBank/DDBJ databases">
        <title>Bradyrhizobium strains diversity.</title>
        <authorList>
            <person name="Urquiaga M.C.O."/>
            <person name="Hungria M."/>
            <person name="Delamuta J.R.M."/>
            <person name="Klepa M.S."/>
        </authorList>
    </citation>
    <scope>NUCLEOTIDE SEQUENCE [LARGE SCALE GENOMIC DNA]</scope>
    <source>
        <strain evidence="2 3">CNPSo 3426</strain>
    </source>
</reference>
<feature type="region of interest" description="Disordered" evidence="1">
    <location>
        <begin position="73"/>
        <end position="93"/>
    </location>
</feature>
<gene>
    <name evidence="2" type="ORF">E4K64_15175</name>
</gene>
<evidence type="ECO:0000313" key="2">
    <source>
        <dbReference type="EMBL" id="TFV75067.1"/>
    </source>
</evidence>
<protein>
    <submittedName>
        <fullName evidence="2">Uncharacterized protein</fullName>
    </submittedName>
</protein>
<name>A0A4Y9P631_9BRAD</name>